<accession>A0A5Q2MEB4</accession>
<evidence type="ECO:0000313" key="3">
    <source>
        <dbReference type="Proteomes" id="UP000392064"/>
    </source>
</evidence>
<gene>
    <name evidence="2" type="ORF">GEV26_00890</name>
</gene>
<evidence type="ECO:0000256" key="1">
    <source>
        <dbReference type="ARBA" id="ARBA00005254"/>
    </source>
</evidence>
<dbReference type="Proteomes" id="UP000392064">
    <property type="component" value="Chromosome"/>
</dbReference>
<dbReference type="RefSeq" id="WP_153651322.1">
    <property type="nucleotide sequence ID" value="NZ_CP045737.1"/>
</dbReference>
<dbReference type="PANTHER" id="PTHR42993:SF1">
    <property type="entry name" value="MAOC-LIKE DEHYDRATASE DOMAIN-CONTAINING PROTEIN"/>
    <property type="match status" value="1"/>
</dbReference>
<comment type="similarity">
    <text evidence="1">Belongs to the enoyl-CoA hydratase/isomerase family.</text>
</comment>
<protein>
    <submittedName>
        <fullName evidence="2">MaoC family dehydratase</fullName>
    </submittedName>
</protein>
<dbReference type="EMBL" id="CP045737">
    <property type="protein sequence ID" value="QGG40049.1"/>
    <property type="molecule type" value="Genomic_DNA"/>
</dbReference>
<dbReference type="Pfam" id="PF01575">
    <property type="entry name" value="MaoC_dehydratas"/>
    <property type="match status" value="1"/>
</dbReference>
<proteinExistence type="inferred from homology"/>
<dbReference type="InterPro" id="IPR002539">
    <property type="entry name" value="MaoC-like_dom"/>
</dbReference>
<dbReference type="KEGG" id="aef:GEV26_00890"/>
<keyword evidence="3" id="KW-1185">Reference proteome</keyword>
<dbReference type="PANTHER" id="PTHR42993">
    <property type="entry name" value="MAOC-LIKE DEHYDRATASE DOMAIN-CONTAINING PROTEIN"/>
    <property type="match status" value="1"/>
</dbReference>
<dbReference type="InterPro" id="IPR029069">
    <property type="entry name" value="HotDog_dom_sf"/>
</dbReference>
<dbReference type="Gene3D" id="3.10.129.10">
    <property type="entry name" value="Hotdog Thioesterase"/>
    <property type="match status" value="1"/>
</dbReference>
<evidence type="ECO:0000313" key="2">
    <source>
        <dbReference type="EMBL" id="QGG40049.1"/>
    </source>
</evidence>
<organism evidence="2 3">
    <name type="scientific">Aeromicrobium yanjiei</name>
    <dbReference type="NCBI Taxonomy" id="2662028"/>
    <lineage>
        <taxon>Bacteria</taxon>
        <taxon>Bacillati</taxon>
        <taxon>Actinomycetota</taxon>
        <taxon>Actinomycetes</taxon>
        <taxon>Propionibacteriales</taxon>
        <taxon>Nocardioidaceae</taxon>
        <taxon>Aeromicrobium</taxon>
    </lineage>
</organism>
<sequence>MSAAPVVIDSAEVLHGLVGVELGPSRPLVVTQERIDAFADATGDHQWIHVDPERAADGPYGGTIAHGYLTLSLVSGLSDDLFVVELGSARINYGVDRARFPSPVPVGSTLRASCTVVDVVDRDSSWLVTYRFTMQVEGQDRPACVVDKLSLILA</sequence>
<reference evidence="2 3" key="1">
    <citation type="submission" date="2019-11" db="EMBL/GenBank/DDBJ databases">
        <authorList>
            <person name="Li J."/>
        </authorList>
    </citation>
    <scope>NUCLEOTIDE SEQUENCE [LARGE SCALE GENOMIC DNA]</scope>
    <source>
        <strain evidence="2 3">MF47</strain>
    </source>
</reference>
<dbReference type="AlphaFoldDB" id="A0A5Q2MEB4"/>
<dbReference type="InterPro" id="IPR039375">
    <property type="entry name" value="NodN-like"/>
</dbReference>
<name>A0A5Q2MEB4_9ACTN</name>
<dbReference type="SUPFAM" id="SSF54637">
    <property type="entry name" value="Thioesterase/thiol ester dehydrase-isomerase"/>
    <property type="match status" value="1"/>
</dbReference>
<dbReference type="CDD" id="cd03450">
    <property type="entry name" value="NodN"/>
    <property type="match status" value="1"/>
</dbReference>